<gene>
    <name evidence="9" type="primary">LOC108838838</name>
</gene>
<proteinExistence type="predicted"/>
<feature type="region of interest" description="Disordered" evidence="6">
    <location>
        <begin position="1"/>
        <end position="22"/>
    </location>
</feature>
<reference evidence="9" key="2">
    <citation type="submission" date="2025-08" db="UniProtKB">
        <authorList>
            <consortium name="RefSeq"/>
        </authorList>
    </citation>
    <scope>IDENTIFICATION</scope>
    <source>
        <tissue evidence="9">Leaf</tissue>
    </source>
</reference>
<evidence type="ECO:0000256" key="3">
    <source>
        <dbReference type="ARBA" id="ARBA00023125"/>
    </source>
</evidence>
<evidence type="ECO:0000256" key="5">
    <source>
        <dbReference type="ARBA" id="ARBA00023242"/>
    </source>
</evidence>
<organism evidence="8 9">
    <name type="scientific">Raphanus sativus</name>
    <name type="common">Radish</name>
    <name type="synonym">Raphanus raphanistrum var. sativus</name>
    <dbReference type="NCBI Taxonomy" id="3726"/>
    <lineage>
        <taxon>Eukaryota</taxon>
        <taxon>Viridiplantae</taxon>
        <taxon>Streptophyta</taxon>
        <taxon>Embryophyta</taxon>
        <taxon>Tracheophyta</taxon>
        <taxon>Spermatophyta</taxon>
        <taxon>Magnoliopsida</taxon>
        <taxon>eudicotyledons</taxon>
        <taxon>Gunneridae</taxon>
        <taxon>Pentapetalae</taxon>
        <taxon>rosids</taxon>
        <taxon>malvids</taxon>
        <taxon>Brassicales</taxon>
        <taxon>Brassicaceae</taxon>
        <taxon>Brassiceae</taxon>
        <taxon>Raphanus</taxon>
    </lineage>
</organism>
<evidence type="ECO:0000313" key="9">
    <source>
        <dbReference type="RefSeq" id="XP_018467210.1"/>
    </source>
</evidence>
<dbReference type="KEGG" id="rsz:108838838"/>
<evidence type="ECO:0000256" key="6">
    <source>
        <dbReference type="SAM" id="MobiDB-lite"/>
    </source>
</evidence>
<comment type="subcellular location">
    <subcellularLocation>
        <location evidence="1">Nucleus</location>
    </subcellularLocation>
</comment>
<evidence type="ECO:0000256" key="4">
    <source>
        <dbReference type="ARBA" id="ARBA00023163"/>
    </source>
</evidence>
<dbReference type="Pfam" id="PF03754">
    <property type="entry name" value="At2g31720-like"/>
    <property type="match status" value="1"/>
</dbReference>
<evidence type="ECO:0000256" key="1">
    <source>
        <dbReference type="ARBA" id="ARBA00004123"/>
    </source>
</evidence>
<accession>A0A6J0M452</accession>
<dbReference type="Proteomes" id="UP000504610">
    <property type="component" value="Chromosome 3"/>
</dbReference>
<evidence type="ECO:0000256" key="2">
    <source>
        <dbReference type="ARBA" id="ARBA00023015"/>
    </source>
</evidence>
<dbReference type="InterPro" id="IPR003340">
    <property type="entry name" value="B3_DNA-bd"/>
</dbReference>
<dbReference type="AlphaFoldDB" id="A0A6J0M452"/>
<feature type="domain" description="TF-B3" evidence="7">
    <location>
        <begin position="98"/>
        <end position="204"/>
    </location>
</feature>
<dbReference type="Gene3D" id="2.40.330.10">
    <property type="entry name" value="DNA-binding pseudobarrel domain"/>
    <property type="match status" value="1"/>
</dbReference>
<dbReference type="InterPro" id="IPR005508">
    <property type="entry name" value="At2g31720-like"/>
</dbReference>
<dbReference type="CDD" id="cd10017">
    <property type="entry name" value="B3_DNA"/>
    <property type="match status" value="1"/>
</dbReference>
<dbReference type="RefSeq" id="XP_018467210.1">
    <property type="nucleotide sequence ID" value="XM_018611708.1"/>
</dbReference>
<keyword evidence="2" id="KW-0805">Transcription regulation</keyword>
<keyword evidence="4" id="KW-0804">Transcription</keyword>
<dbReference type="SUPFAM" id="SSF101936">
    <property type="entry name" value="DNA-binding pseudobarrel domain"/>
    <property type="match status" value="1"/>
</dbReference>
<reference evidence="8" key="1">
    <citation type="journal article" date="2019" name="Database">
        <title>The radish genome database (RadishGD): an integrated information resource for radish genomics.</title>
        <authorList>
            <person name="Yu H.J."/>
            <person name="Baek S."/>
            <person name="Lee Y.J."/>
            <person name="Cho A."/>
            <person name="Mun J.H."/>
        </authorList>
    </citation>
    <scope>NUCLEOTIDE SEQUENCE [LARGE SCALE GENOMIC DNA]</scope>
    <source>
        <strain evidence="8">cv. WK10039</strain>
    </source>
</reference>
<name>A0A6J0M452_RAPSA</name>
<dbReference type="OrthoDB" id="668173at2759"/>
<evidence type="ECO:0000259" key="7">
    <source>
        <dbReference type="SMART" id="SM01019"/>
    </source>
</evidence>
<keyword evidence="5" id="KW-0539">Nucleus</keyword>
<keyword evidence="8" id="KW-1185">Reference proteome</keyword>
<keyword evidence="3" id="KW-0238">DNA-binding</keyword>
<dbReference type="SMART" id="SM01019">
    <property type="entry name" value="B3"/>
    <property type="match status" value="1"/>
</dbReference>
<dbReference type="GO" id="GO:0003677">
    <property type="term" value="F:DNA binding"/>
    <property type="evidence" value="ECO:0007669"/>
    <property type="project" value="UniProtKB-KW"/>
</dbReference>
<evidence type="ECO:0000313" key="8">
    <source>
        <dbReference type="Proteomes" id="UP000504610"/>
    </source>
</evidence>
<dbReference type="InterPro" id="IPR015300">
    <property type="entry name" value="DNA-bd_pseudobarrel_sf"/>
</dbReference>
<dbReference type="PANTHER" id="PTHR31541">
    <property type="entry name" value="B3 DOMAIN PLANT PROTEIN-RELATED"/>
    <property type="match status" value="1"/>
</dbReference>
<protein>
    <submittedName>
        <fullName evidence="9">B3 domain-containing protein At4g03160</fullName>
    </submittedName>
</protein>
<sequence>MATSTMGAARKRLTPEEVKKREEQDEMVTAAFALTHFMFLRDRIQADDRENHPSKKRKIIKKDDTEETLELLLRWTSGPPKNLPEATMAVLGRCSKPIWKQLTKSDVKKDQNRLMLGKAQVDKNFLPLFEESDTLLGKEGTRVSVYGPDGKVYEMMFKMWNEKTPVLMSGWNKFVKEYKLSMYCDFLTVLMFMHKETREICVAIDFTRHPIVKQLSERISKIVFKVED</sequence>
<dbReference type="PANTHER" id="PTHR31541:SF42">
    <property type="entry name" value="TF-B3 DOMAIN-CONTAINING PROTEIN"/>
    <property type="match status" value="1"/>
</dbReference>
<dbReference type="GeneID" id="108838838"/>
<dbReference type="GO" id="GO:0005634">
    <property type="term" value="C:nucleus"/>
    <property type="evidence" value="ECO:0007669"/>
    <property type="project" value="UniProtKB-SubCell"/>
</dbReference>
<feature type="compositionally biased region" description="Basic and acidic residues" evidence="6">
    <location>
        <begin position="13"/>
        <end position="22"/>
    </location>
</feature>